<feature type="region of interest" description="Disordered" evidence="1">
    <location>
        <begin position="30"/>
        <end position="53"/>
    </location>
</feature>
<dbReference type="SUPFAM" id="SSF47473">
    <property type="entry name" value="EF-hand"/>
    <property type="match status" value="1"/>
</dbReference>
<dbReference type="InterPro" id="IPR051686">
    <property type="entry name" value="Lipoprotein_DolP"/>
</dbReference>
<dbReference type="AlphaFoldDB" id="A0A369CEY2"/>
<accession>A0A369CEY2</accession>
<gene>
    <name evidence="3" type="ORF">DFQ59_105208</name>
</gene>
<dbReference type="InterPro" id="IPR007055">
    <property type="entry name" value="BON_dom"/>
</dbReference>
<dbReference type="PANTHER" id="PTHR34606:SF16">
    <property type="entry name" value="BON DOMAIN-CONTAINING PROTEIN"/>
    <property type="match status" value="1"/>
</dbReference>
<dbReference type="InterPro" id="IPR018247">
    <property type="entry name" value="EF_Hand_1_Ca_BS"/>
</dbReference>
<feature type="compositionally biased region" description="Low complexity" evidence="1">
    <location>
        <begin position="32"/>
        <end position="46"/>
    </location>
</feature>
<name>A0A369CEY2_9GAMM</name>
<dbReference type="Gene3D" id="3.30.1340.30">
    <property type="match status" value="1"/>
</dbReference>
<feature type="domain" description="BON" evidence="2">
    <location>
        <begin position="107"/>
        <end position="175"/>
    </location>
</feature>
<reference evidence="3 4" key="1">
    <citation type="submission" date="2018-07" db="EMBL/GenBank/DDBJ databases">
        <title>Genomic Encyclopedia of Type Strains, Phase IV (KMG-IV): sequencing the most valuable type-strain genomes for metagenomic binning, comparative biology and taxonomic classification.</title>
        <authorList>
            <person name="Goeker M."/>
        </authorList>
    </citation>
    <scope>NUCLEOTIDE SEQUENCE [LARGE SCALE GENOMIC DNA]</scope>
    <source>
        <strain evidence="3 4">DSM 26407</strain>
    </source>
</reference>
<dbReference type="Gene3D" id="1.10.238.10">
    <property type="entry name" value="EF-hand"/>
    <property type="match status" value="1"/>
</dbReference>
<dbReference type="OrthoDB" id="7360581at2"/>
<dbReference type="PROSITE" id="PS50914">
    <property type="entry name" value="BON"/>
    <property type="match status" value="1"/>
</dbReference>
<evidence type="ECO:0000256" key="1">
    <source>
        <dbReference type="SAM" id="MobiDB-lite"/>
    </source>
</evidence>
<dbReference type="InterPro" id="IPR014004">
    <property type="entry name" value="Transpt-assoc_nodulatn_dom_bac"/>
</dbReference>
<dbReference type="InterPro" id="IPR011992">
    <property type="entry name" value="EF-hand-dom_pair"/>
</dbReference>
<proteinExistence type="predicted"/>
<sequence>MKRYPHQLPVTSLVGALVVALGLVWNPAKASQQGAGPQTATPAPAAEFRDQDSNGDGALTLAEFTARGYDERAFRNADLDDNGLLGAGEYVKARSLQDRISAGEYIDDAWLTTKVKAVLLKEDLLGGLDIGVETRDGVVQLSGWVDEPGQAHKAGQVAASVKGVREVENDLLVKE</sequence>
<evidence type="ECO:0000259" key="2">
    <source>
        <dbReference type="PROSITE" id="PS50914"/>
    </source>
</evidence>
<organism evidence="3 4">
    <name type="scientific">Thioalbus denitrificans</name>
    <dbReference type="NCBI Taxonomy" id="547122"/>
    <lineage>
        <taxon>Bacteria</taxon>
        <taxon>Pseudomonadati</taxon>
        <taxon>Pseudomonadota</taxon>
        <taxon>Gammaproteobacteria</taxon>
        <taxon>Chromatiales</taxon>
        <taxon>Ectothiorhodospiraceae</taxon>
        <taxon>Thioalbus</taxon>
    </lineage>
</organism>
<dbReference type="PANTHER" id="PTHR34606">
    <property type="entry name" value="BON DOMAIN-CONTAINING PROTEIN"/>
    <property type="match status" value="1"/>
</dbReference>
<evidence type="ECO:0000313" key="4">
    <source>
        <dbReference type="Proteomes" id="UP000252707"/>
    </source>
</evidence>
<dbReference type="EMBL" id="QPJY01000005">
    <property type="protein sequence ID" value="RCX30374.1"/>
    <property type="molecule type" value="Genomic_DNA"/>
</dbReference>
<dbReference type="Pfam" id="PF04972">
    <property type="entry name" value="BON"/>
    <property type="match status" value="1"/>
</dbReference>
<dbReference type="Proteomes" id="UP000252707">
    <property type="component" value="Unassembled WGS sequence"/>
</dbReference>
<evidence type="ECO:0000313" key="3">
    <source>
        <dbReference type="EMBL" id="RCX30374.1"/>
    </source>
</evidence>
<protein>
    <submittedName>
        <fullName evidence="3">Hyperosmotically inducible protein</fullName>
    </submittedName>
</protein>
<dbReference type="PROSITE" id="PS00018">
    <property type="entry name" value="EF_HAND_1"/>
    <property type="match status" value="1"/>
</dbReference>
<dbReference type="RefSeq" id="WP_114279968.1">
    <property type="nucleotide sequence ID" value="NZ_QPJY01000005.1"/>
</dbReference>
<dbReference type="SMART" id="SM00749">
    <property type="entry name" value="BON"/>
    <property type="match status" value="1"/>
</dbReference>
<comment type="caution">
    <text evidence="3">The sequence shown here is derived from an EMBL/GenBank/DDBJ whole genome shotgun (WGS) entry which is preliminary data.</text>
</comment>
<keyword evidence="4" id="KW-1185">Reference proteome</keyword>